<dbReference type="PANTHER" id="PTHR43540">
    <property type="entry name" value="PEROXYUREIDOACRYLATE/UREIDOACRYLATE AMIDOHYDROLASE-RELATED"/>
    <property type="match status" value="1"/>
</dbReference>
<feature type="domain" description="Isochorismatase-like" evidence="2">
    <location>
        <begin position="4"/>
        <end position="176"/>
    </location>
</feature>
<dbReference type="SUPFAM" id="SSF52499">
    <property type="entry name" value="Isochorismatase-like hydrolases"/>
    <property type="match status" value="1"/>
</dbReference>
<keyword evidence="1" id="KW-0378">Hydrolase</keyword>
<name>A0A645AUD9_9ZZZZ</name>
<dbReference type="Gene3D" id="3.40.50.850">
    <property type="entry name" value="Isochorismatase-like"/>
    <property type="match status" value="1"/>
</dbReference>
<accession>A0A645AUD9</accession>
<dbReference type="Pfam" id="PF00857">
    <property type="entry name" value="Isochorismatase"/>
    <property type="match status" value="1"/>
</dbReference>
<dbReference type="CDD" id="cd01014">
    <property type="entry name" value="nicotinamidase_related"/>
    <property type="match status" value="1"/>
</dbReference>
<organism evidence="3">
    <name type="scientific">bioreactor metagenome</name>
    <dbReference type="NCBI Taxonomy" id="1076179"/>
    <lineage>
        <taxon>unclassified sequences</taxon>
        <taxon>metagenomes</taxon>
        <taxon>ecological metagenomes</taxon>
    </lineage>
</organism>
<gene>
    <name evidence="3" type="ORF">SDC9_99959</name>
</gene>
<dbReference type="AlphaFoldDB" id="A0A645AUD9"/>
<protein>
    <recommendedName>
        <fullName evidence="2">Isochorismatase-like domain-containing protein</fullName>
    </recommendedName>
</protein>
<proteinExistence type="predicted"/>
<sequence length="182" mass="20067">MKEALLLIDIQNDYFPDGRMELTGMEDAAKKTSDLLKAFRTAGKPVFFIRHLSTRPGAAFFIPGTSGADTHASVQPLPEETIIEKNFPNSFFRTELFPRLKEAHVTNLVICGAMSHMCIDTTVRAAKELGFISTLIADACATRDLRFKDEFLPASAVHAVFMAALDGMFATVMTAEKFLSQT</sequence>
<dbReference type="InterPro" id="IPR036380">
    <property type="entry name" value="Isochorismatase-like_sf"/>
</dbReference>
<reference evidence="3" key="1">
    <citation type="submission" date="2019-08" db="EMBL/GenBank/DDBJ databases">
        <authorList>
            <person name="Kucharzyk K."/>
            <person name="Murdoch R.W."/>
            <person name="Higgins S."/>
            <person name="Loffler F."/>
        </authorList>
    </citation>
    <scope>NUCLEOTIDE SEQUENCE</scope>
</reference>
<evidence type="ECO:0000259" key="2">
    <source>
        <dbReference type="Pfam" id="PF00857"/>
    </source>
</evidence>
<evidence type="ECO:0000256" key="1">
    <source>
        <dbReference type="ARBA" id="ARBA00022801"/>
    </source>
</evidence>
<evidence type="ECO:0000313" key="3">
    <source>
        <dbReference type="EMBL" id="MPM53194.1"/>
    </source>
</evidence>
<dbReference type="InterPro" id="IPR000868">
    <property type="entry name" value="Isochorismatase-like_dom"/>
</dbReference>
<comment type="caution">
    <text evidence="3">The sequence shown here is derived from an EMBL/GenBank/DDBJ whole genome shotgun (WGS) entry which is preliminary data.</text>
</comment>
<dbReference type="GO" id="GO:0016787">
    <property type="term" value="F:hydrolase activity"/>
    <property type="evidence" value="ECO:0007669"/>
    <property type="project" value="UniProtKB-KW"/>
</dbReference>
<dbReference type="EMBL" id="VSSQ01014218">
    <property type="protein sequence ID" value="MPM53194.1"/>
    <property type="molecule type" value="Genomic_DNA"/>
</dbReference>
<dbReference type="PANTHER" id="PTHR43540:SF1">
    <property type="entry name" value="ISOCHORISMATASE HYDROLASE"/>
    <property type="match status" value="1"/>
</dbReference>
<dbReference type="InterPro" id="IPR050272">
    <property type="entry name" value="Isochorismatase-like_hydrls"/>
</dbReference>